<dbReference type="Proteomes" id="UP000324832">
    <property type="component" value="Unassembled WGS sequence"/>
</dbReference>
<dbReference type="PANTHER" id="PTHR37159">
    <property type="entry name" value="GH11867P"/>
    <property type="match status" value="1"/>
</dbReference>
<organism evidence="2 3">
    <name type="scientific">Leptidea sinapis</name>
    <dbReference type="NCBI Taxonomy" id="189913"/>
    <lineage>
        <taxon>Eukaryota</taxon>
        <taxon>Metazoa</taxon>
        <taxon>Ecdysozoa</taxon>
        <taxon>Arthropoda</taxon>
        <taxon>Hexapoda</taxon>
        <taxon>Insecta</taxon>
        <taxon>Pterygota</taxon>
        <taxon>Neoptera</taxon>
        <taxon>Endopterygota</taxon>
        <taxon>Lepidoptera</taxon>
        <taxon>Glossata</taxon>
        <taxon>Ditrysia</taxon>
        <taxon>Papilionoidea</taxon>
        <taxon>Pieridae</taxon>
        <taxon>Dismorphiinae</taxon>
        <taxon>Leptidea</taxon>
    </lineage>
</organism>
<keyword evidence="3" id="KW-1185">Reference proteome</keyword>
<dbReference type="PANTHER" id="PTHR37159:SF1">
    <property type="entry name" value="GH11867P"/>
    <property type="match status" value="1"/>
</dbReference>
<dbReference type="AlphaFoldDB" id="A0A5E4PMI2"/>
<gene>
    <name evidence="2" type="ORF">LSINAPIS_LOCUS334</name>
</gene>
<accession>A0A5E4PMI2</accession>
<proteinExistence type="predicted"/>
<evidence type="ECO:0000256" key="1">
    <source>
        <dbReference type="SAM" id="Phobius"/>
    </source>
</evidence>
<name>A0A5E4PMI2_9NEOP</name>
<keyword evidence="1" id="KW-1133">Transmembrane helix</keyword>
<keyword evidence="1" id="KW-0472">Membrane</keyword>
<sequence length="427" mass="48648">MDLSAEEVVKGLLSEAAYATPSDNVRVEDLEMKLPKWFDEAKFNQGRRFFSDFCIAHTLSLISGFIAVLAVPTVIKVMIGTQRSNTPYTAYKRYLSTYLHIITWASHDLKPGSPSWRSLHTVRARHVVAGRAARLKKQGTVSQRDLALTMLGLIGFSVLKPDKFHLVSVKKGDMEAFVHFWAVIGAMIGCQDRYNICRKTYDETYQVCQELVDRVLLPCLENVPEYFEHTARVLIDGGSAVFSFIDGDFIIYWTKHLANVPGYIYTEEERLALQRKLKKFSTGADKNGVDANELIEACGLPFDTKSSRRLHADDYDTVATSPAYKNLPLKAKFNMAVHHIILSIYSVAVGRAILNFIFKCMLFTVTHFPMTAMWRYGYYNAFVNIFKEGPKDDTPPKLNCEYQKKNEETWHQALTSLIWVERGLSRH</sequence>
<dbReference type="EMBL" id="FZQP02000004">
    <property type="protein sequence ID" value="VVC86529.1"/>
    <property type="molecule type" value="Genomic_DNA"/>
</dbReference>
<keyword evidence="1" id="KW-0812">Transmembrane</keyword>
<evidence type="ECO:0000313" key="3">
    <source>
        <dbReference type="Proteomes" id="UP000324832"/>
    </source>
</evidence>
<reference evidence="2 3" key="1">
    <citation type="submission" date="2017-07" db="EMBL/GenBank/DDBJ databases">
        <authorList>
            <person name="Talla V."/>
            <person name="Backstrom N."/>
        </authorList>
    </citation>
    <scope>NUCLEOTIDE SEQUENCE [LARGE SCALE GENOMIC DNA]</scope>
</reference>
<evidence type="ECO:0000313" key="2">
    <source>
        <dbReference type="EMBL" id="VVC86529.1"/>
    </source>
</evidence>
<protein>
    <submittedName>
        <fullName evidence="2">Uncharacterized protein</fullName>
    </submittedName>
</protein>
<feature type="transmembrane region" description="Helical" evidence="1">
    <location>
        <begin position="53"/>
        <end position="75"/>
    </location>
</feature>